<feature type="region of interest" description="Disordered" evidence="1">
    <location>
        <begin position="92"/>
        <end position="124"/>
    </location>
</feature>
<dbReference type="EMBL" id="AP023287">
    <property type="protein sequence ID" value="BCI52050.1"/>
    <property type="molecule type" value="Genomic_DNA"/>
</dbReference>
<feature type="compositionally biased region" description="Low complexity" evidence="1">
    <location>
        <begin position="95"/>
        <end position="104"/>
    </location>
</feature>
<feature type="chain" id="PRO_5028161873" description="Transmembrane protein" evidence="2">
    <location>
        <begin position="18"/>
        <end position="124"/>
    </location>
</feature>
<dbReference type="AlphaFoldDB" id="A0A6S6P5V2"/>
<accession>A0A6S6P5V2</accession>
<feature type="compositionally biased region" description="Basic residues" evidence="1">
    <location>
        <begin position="113"/>
        <end position="124"/>
    </location>
</feature>
<dbReference type="RefSeq" id="WP_185294930.1">
    <property type="nucleotide sequence ID" value="NZ_AP023287.1"/>
</dbReference>
<feature type="signal peptide" evidence="2">
    <location>
        <begin position="1"/>
        <end position="17"/>
    </location>
</feature>
<evidence type="ECO:0000256" key="1">
    <source>
        <dbReference type="SAM" id="MobiDB-lite"/>
    </source>
</evidence>
<dbReference type="Proteomes" id="UP000515734">
    <property type="component" value="Chromosome"/>
</dbReference>
<gene>
    <name evidence="3" type="ORF">NIIDNTM18_13280</name>
</gene>
<evidence type="ECO:0000256" key="2">
    <source>
        <dbReference type="SAM" id="SignalP"/>
    </source>
</evidence>
<keyword evidence="2" id="KW-0732">Signal</keyword>
<proteinExistence type="predicted"/>
<sequence>MNIVEGAARLVTGTATAATAAAGAVGGAAVNGIVGGVQGAANGIRDGLSSGSHSTPAALLTLGAVGAAGLVEWPVLAAVGGTALLARQLGRTADAEAAPAQAPDGPSSAPRKSTARKKTVTGRG</sequence>
<evidence type="ECO:0000313" key="3">
    <source>
        <dbReference type="EMBL" id="BCI52050.1"/>
    </source>
</evidence>
<reference evidence="3 4" key="1">
    <citation type="submission" date="2020-07" db="EMBL/GenBank/DDBJ databases">
        <title>Complete genome sequence of Mycolicibacterium litorale like strain isolated from cardiac implantable electronic device infection.</title>
        <authorList>
            <person name="Fukano H."/>
            <person name="Miyama H."/>
            <person name="Hoshino Y."/>
        </authorList>
    </citation>
    <scope>NUCLEOTIDE SEQUENCE [LARGE SCALE GENOMIC DNA]</scope>
    <source>
        <strain evidence="3 4">NIIDNTM18</strain>
    </source>
</reference>
<evidence type="ECO:0000313" key="4">
    <source>
        <dbReference type="Proteomes" id="UP000515734"/>
    </source>
</evidence>
<organism evidence="3 4">
    <name type="scientific">Mycolicibacterium litorale</name>
    <dbReference type="NCBI Taxonomy" id="758802"/>
    <lineage>
        <taxon>Bacteria</taxon>
        <taxon>Bacillati</taxon>
        <taxon>Actinomycetota</taxon>
        <taxon>Actinomycetes</taxon>
        <taxon>Mycobacteriales</taxon>
        <taxon>Mycobacteriaceae</taxon>
        <taxon>Mycolicibacterium</taxon>
    </lineage>
</organism>
<evidence type="ECO:0008006" key="5">
    <source>
        <dbReference type="Google" id="ProtNLM"/>
    </source>
</evidence>
<protein>
    <recommendedName>
        <fullName evidence="5">Transmembrane protein</fullName>
    </recommendedName>
</protein>
<name>A0A6S6P5V2_9MYCO</name>